<keyword evidence="2" id="KW-1185">Reference proteome</keyword>
<evidence type="ECO:0000313" key="1">
    <source>
        <dbReference type="EMBL" id="TWT66730.1"/>
    </source>
</evidence>
<dbReference type="Proteomes" id="UP000318478">
    <property type="component" value="Unassembled WGS sequence"/>
</dbReference>
<evidence type="ECO:0000313" key="2">
    <source>
        <dbReference type="Proteomes" id="UP000318478"/>
    </source>
</evidence>
<name>A0A5C5XV31_9BACT</name>
<dbReference type="EMBL" id="SJPO01000015">
    <property type="protein sequence ID" value="TWT66730.1"/>
    <property type="molecule type" value="Genomic_DNA"/>
</dbReference>
<accession>A0A5C5XV31</accession>
<proteinExistence type="predicted"/>
<protein>
    <submittedName>
        <fullName evidence="1">Uncharacterized protein</fullName>
    </submittedName>
</protein>
<comment type="caution">
    <text evidence="1">The sequence shown here is derived from an EMBL/GenBank/DDBJ whole genome shotgun (WGS) entry which is preliminary data.</text>
</comment>
<gene>
    <name evidence="1" type="ORF">Pla123a_46180</name>
</gene>
<dbReference type="AlphaFoldDB" id="A0A5C5XV31"/>
<sequence>MRAIVGIALLVLVLALIGWISFDSSDERPGVNLETDKIEQDVDALSESVKQAGETFEREVQEKREEGVE</sequence>
<dbReference type="RefSeq" id="WP_146591371.1">
    <property type="nucleotide sequence ID" value="NZ_SJPO01000015.1"/>
</dbReference>
<reference evidence="1 2" key="1">
    <citation type="submission" date="2019-02" db="EMBL/GenBank/DDBJ databases">
        <title>Deep-cultivation of Planctomycetes and their phenomic and genomic characterization uncovers novel biology.</title>
        <authorList>
            <person name="Wiegand S."/>
            <person name="Jogler M."/>
            <person name="Boedeker C."/>
            <person name="Pinto D."/>
            <person name="Vollmers J."/>
            <person name="Rivas-Marin E."/>
            <person name="Kohn T."/>
            <person name="Peeters S.H."/>
            <person name="Heuer A."/>
            <person name="Rast P."/>
            <person name="Oberbeckmann S."/>
            <person name="Bunk B."/>
            <person name="Jeske O."/>
            <person name="Meyerdierks A."/>
            <person name="Storesund J.E."/>
            <person name="Kallscheuer N."/>
            <person name="Luecker S."/>
            <person name="Lage O.M."/>
            <person name="Pohl T."/>
            <person name="Merkel B.J."/>
            <person name="Hornburger P."/>
            <person name="Mueller R.-W."/>
            <person name="Bruemmer F."/>
            <person name="Labrenz M."/>
            <person name="Spormann A.M."/>
            <person name="Op Den Camp H."/>
            <person name="Overmann J."/>
            <person name="Amann R."/>
            <person name="Jetten M.S.M."/>
            <person name="Mascher T."/>
            <person name="Medema M.H."/>
            <person name="Devos D.P."/>
            <person name="Kaster A.-K."/>
            <person name="Ovreas L."/>
            <person name="Rohde M."/>
            <person name="Galperin M.Y."/>
            <person name="Jogler C."/>
        </authorList>
    </citation>
    <scope>NUCLEOTIDE SEQUENCE [LARGE SCALE GENOMIC DNA]</scope>
    <source>
        <strain evidence="1 2">Pla123a</strain>
    </source>
</reference>
<organism evidence="1 2">
    <name type="scientific">Posidoniimonas polymericola</name>
    <dbReference type="NCBI Taxonomy" id="2528002"/>
    <lineage>
        <taxon>Bacteria</taxon>
        <taxon>Pseudomonadati</taxon>
        <taxon>Planctomycetota</taxon>
        <taxon>Planctomycetia</taxon>
        <taxon>Pirellulales</taxon>
        <taxon>Lacipirellulaceae</taxon>
        <taxon>Posidoniimonas</taxon>
    </lineage>
</organism>